<dbReference type="InterPro" id="IPR004358">
    <property type="entry name" value="Sig_transdc_His_kin-like_C"/>
</dbReference>
<sequence>MGRRGTGREPSVARQILVLQVLVVLVLVVGALVLAAYDARRDARTTATDRAVAVAEAVADSPTVVAALRDTDPSVALQPYAEKVRRDTGVDFVVVMKLDRTRYTHPDPDRIGQPFVGDLGGAPQGQVFTQEYTGTLGPSMRSVVPVLDDHGDVVALVSVGITVSRIDQQLRRDLALILLAGAAVLAAGLAGVWLVSRRLRRQTHGLGEREITRMYEYYSAVLHAVREGLLLIDDRGRVQLVNDEARRLLALPDDVVGRPLDELDLPPGLVAAALGRTTEADDIYVAGEHVLVVSSAPASWQGRDVGAVVSLRDHTELRSVTGELDVVRSLTESLRSQNHEAANRLHTVVSLIEMGRPEEAVAFATEELEVAQHLTDRMVGAVGDPVVAALLLGKSADAAERGIDLTIEGDLPDLGEAVAGRDLVTVLGNLVDNALDAVTGRPDRRVTVRLGGDLDAVRIGVGDSGPGLTPEQAARAMDRGWTTKTSADDLGGRGVGLALVGQVARRHGGDVAIGTSAHGGAEFTVTLRPARVPASGGPG</sequence>
<dbReference type="SUPFAM" id="SSF55785">
    <property type="entry name" value="PYP-like sensor domain (PAS domain)"/>
    <property type="match status" value="1"/>
</dbReference>
<dbReference type="SMART" id="SM00387">
    <property type="entry name" value="HATPase_c"/>
    <property type="match status" value="1"/>
</dbReference>
<evidence type="ECO:0000256" key="12">
    <source>
        <dbReference type="ARBA" id="ARBA00023012"/>
    </source>
</evidence>
<accession>A0ABN2ZM77</accession>
<keyword evidence="5" id="KW-0597">Phosphoprotein</keyword>
<feature type="transmembrane region" description="Helical" evidence="14">
    <location>
        <begin position="12"/>
        <end position="37"/>
    </location>
</feature>
<proteinExistence type="predicted"/>
<keyword evidence="8" id="KW-0547">Nucleotide-binding</keyword>
<dbReference type="EC" id="2.7.13.3" evidence="3"/>
<keyword evidence="11 14" id="KW-1133">Transmembrane helix</keyword>
<dbReference type="InterPro" id="IPR033463">
    <property type="entry name" value="sCache_3"/>
</dbReference>
<evidence type="ECO:0000256" key="7">
    <source>
        <dbReference type="ARBA" id="ARBA00022692"/>
    </source>
</evidence>
<dbReference type="InterPro" id="IPR005467">
    <property type="entry name" value="His_kinase_dom"/>
</dbReference>
<dbReference type="PANTHER" id="PTHR44936:SF9">
    <property type="entry name" value="SENSOR PROTEIN CREC"/>
    <property type="match status" value="1"/>
</dbReference>
<evidence type="ECO:0000313" key="16">
    <source>
        <dbReference type="EMBL" id="GAA2144418.1"/>
    </source>
</evidence>
<dbReference type="PANTHER" id="PTHR44936">
    <property type="entry name" value="SENSOR PROTEIN CREC"/>
    <property type="match status" value="1"/>
</dbReference>
<evidence type="ECO:0000256" key="10">
    <source>
        <dbReference type="ARBA" id="ARBA00022840"/>
    </source>
</evidence>
<dbReference type="InterPro" id="IPR036890">
    <property type="entry name" value="HATPase_C_sf"/>
</dbReference>
<dbReference type="Gene3D" id="3.30.450.20">
    <property type="entry name" value="PAS domain"/>
    <property type="match status" value="2"/>
</dbReference>
<evidence type="ECO:0000256" key="1">
    <source>
        <dbReference type="ARBA" id="ARBA00000085"/>
    </source>
</evidence>
<keyword evidence="17" id="KW-1185">Reference proteome</keyword>
<dbReference type="InterPro" id="IPR050980">
    <property type="entry name" value="2C_sensor_his_kinase"/>
</dbReference>
<dbReference type="Pfam" id="PF02518">
    <property type="entry name" value="HATPase_c"/>
    <property type="match status" value="1"/>
</dbReference>
<organism evidence="16 17">
    <name type="scientific">Nocardioides koreensis</name>
    <dbReference type="NCBI Taxonomy" id="433651"/>
    <lineage>
        <taxon>Bacteria</taxon>
        <taxon>Bacillati</taxon>
        <taxon>Actinomycetota</taxon>
        <taxon>Actinomycetes</taxon>
        <taxon>Propionibacteriales</taxon>
        <taxon>Nocardioidaceae</taxon>
        <taxon>Nocardioides</taxon>
    </lineage>
</organism>
<dbReference type="CDD" id="cd00130">
    <property type="entry name" value="PAS"/>
    <property type="match status" value="1"/>
</dbReference>
<keyword evidence="7 14" id="KW-0812">Transmembrane</keyword>
<comment type="caution">
    <text evidence="16">The sequence shown here is derived from an EMBL/GenBank/DDBJ whole genome shotgun (WGS) entry which is preliminary data.</text>
</comment>
<dbReference type="InterPro" id="IPR003594">
    <property type="entry name" value="HATPase_dom"/>
</dbReference>
<comment type="subcellular location">
    <subcellularLocation>
        <location evidence="2">Cell membrane</location>
        <topology evidence="2">Multi-pass membrane protein</topology>
    </subcellularLocation>
</comment>
<name>A0ABN2ZM77_9ACTN</name>
<dbReference type="InterPro" id="IPR035965">
    <property type="entry name" value="PAS-like_dom_sf"/>
</dbReference>
<evidence type="ECO:0000259" key="15">
    <source>
        <dbReference type="PROSITE" id="PS50109"/>
    </source>
</evidence>
<dbReference type="SUPFAM" id="SSF103190">
    <property type="entry name" value="Sensory domain-like"/>
    <property type="match status" value="1"/>
</dbReference>
<evidence type="ECO:0000256" key="13">
    <source>
        <dbReference type="ARBA" id="ARBA00023136"/>
    </source>
</evidence>
<keyword evidence="4" id="KW-1003">Cell membrane</keyword>
<dbReference type="GO" id="GO:0016301">
    <property type="term" value="F:kinase activity"/>
    <property type="evidence" value="ECO:0007669"/>
    <property type="project" value="UniProtKB-KW"/>
</dbReference>
<dbReference type="EMBL" id="BAAAQR010000004">
    <property type="protein sequence ID" value="GAA2144418.1"/>
    <property type="molecule type" value="Genomic_DNA"/>
</dbReference>
<dbReference type="Pfam" id="PF17203">
    <property type="entry name" value="sCache_3_2"/>
    <property type="match status" value="1"/>
</dbReference>
<comment type="catalytic activity">
    <reaction evidence="1">
        <text>ATP + protein L-histidine = ADP + protein N-phospho-L-histidine.</text>
        <dbReference type="EC" id="2.7.13.3"/>
    </reaction>
</comment>
<evidence type="ECO:0000256" key="8">
    <source>
        <dbReference type="ARBA" id="ARBA00022741"/>
    </source>
</evidence>
<keyword evidence="13 14" id="KW-0472">Membrane</keyword>
<gene>
    <name evidence="16" type="ORF">GCM10009844_17970</name>
</gene>
<reference evidence="16 17" key="1">
    <citation type="journal article" date="2019" name="Int. J. Syst. Evol. Microbiol.">
        <title>The Global Catalogue of Microorganisms (GCM) 10K type strain sequencing project: providing services to taxonomists for standard genome sequencing and annotation.</title>
        <authorList>
            <consortium name="The Broad Institute Genomics Platform"/>
            <consortium name="The Broad Institute Genome Sequencing Center for Infectious Disease"/>
            <person name="Wu L."/>
            <person name="Ma J."/>
        </authorList>
    </citation>
    <scope>NUCLEOTIDE SEQUENCE [LARGE SCALE GENOMIC DNA]</scope>
    <source>
        <strain evidence="16 17">JCM 16022</strain>
    </source>
</reference>
<evidence type="ECO:0000256" key="2">
    <source>
        <dbReference type="ARBA" id="ARBA00004651"/>
    </source>
</evidence>
<dbReference type="RefSeq" id="WP_344150294.1">
    <property type="nucleotide sequence ID" value="NZ_BAAAQR010000004.1"/>
</dbReference>
<dbReference type="InterPro" id="IPR016120">
    <property type="entry name" value="Sig_transdc_His_kin_SpoOB"/>
</dbReference>
<keyword evidence="6" id="KW-0808">Transferase</keyword>
<feature type="domain" description="Histidine kinase" evidence="15">
    <location>
        <begin position="308"/>
        <end position="531"/>
    </location>
</feature>
<dbReference type="Gene3D" id="3.30.565.10">
    <property type="entry name" value="Histidine kinase-like ATPase, C-terminal domain"/>
    <property type="match status" value="1"/>
</dbReference>
<dbReference type="SUPFAM" id="SSF55890">
    <property type="entry name" value="Sporulation response regulatory protein Spo0B"/>
    <property type="match status" value="1"/>
</dbReference>
<evidence type="ECO:0000256" key="3">
    <source>
        <dbReference type="ARBA" id="ARBA00012438"/>
    </source>
</evidence>
<evidence type="ECO:0000313" key="17">
    <source>
        <dbReference type="Proteomes" id="UP001501771"/>
    </source>
</evidence>
<evidence type="ECO:0000256" key="6">
    <source>
        <dbReference type="ARBA" id="ARBA00022679"/>
    </source>
</evidence>
<keyword evidence="12" id="KW-0902">Two-component regulatory system</keyword>
<feature type="transmembrane region" description="Helical" evidence="14">
    <location>
        <begin position="174"/>
        <end position="195"/>
    </location>
</feature>
<evidence type="ECO:0000256" key="5">
    <source>
        <dbReference type="ARBA" id="ARBA00022553"/>
    </source>
</evidence>
<dbReference type="Proteomes" id="UP001501771">
    <property type="component" value="Unassembled WGS sequence"/>
</dbReference>
<evidence type="ECO:0000256" key="14">
    <source>
        <dbReference type="SAM" id="Phobius"/>
    </source>
</evidence>
<dbReference type="PROSITE" id="PS50109">
    <property type="entry name" value="HIS_KIN"/>
    <property type="match status" value="1"/>
</dbReference>
<protein>
    <recommendedName>
        <fullName evidence="3">histidine kinase</fullName>
        <ecNumber evidence="3">2.7.13.3</ecNumber>
    </recommendedName>
</protein>
<dbReference type="InterPro" id="IPR029151">
    <property type="entry name" value="Sensor-like_sf"/>
</dbReference>
<dbReference type="PRINTS" id="PR00344">
    <property type="entry name" value="BCTRLSENSOR"/>
</dbReference>
<dbReference type="SUPFAM" id="SSF55874">
    <property type="entry name" value="ATPase domain of HSP90 chaperone/DNA topoisomerase II/histidine kinase"/>
    <property type="match status" value="1"/>
</dbReference>
<keyword evidence="9 16" id="KW-0418">Kinase</keyword>
<dbReference type="Pfam" id="PF13188">
    <property type="entry name" value="PAS_8"/>
    <property type="match status" value="1"/>
</dbReference>
<keyword evidence="10" id="KW-0067">ATP-binding</keyword>
<evidence type="ECO:0000256" key="9">
    <source>
        <dbReference type="ARBA" id="ARBA00022777"/>
    </source>
</evidence>
<evidence type="ECO:0000256" key="4">
    <source>
        <dbReference type="ARBA" id="ARBA00022475"/>
    </source>
</evidence>
<dbReference type="InterPro" id="IPR000014">
    <property type="entry name" value="PAS"/>
</dbReference>
<evidence type="ECO:0000256" key="11">
    <source>
        <dbReference type="ARBA" id="ARBA00022989"/>
    </source>
</evidence>